<evidence type="ECO:0000313" key="3">
    <source>
        <dbReference type="EMBL" id="PRD42874.1"/>
    </source>
</evidence>
<dbReference type="EMBL" id="PVBR01000009">
    <property type="protein sequence ID" value="PRD42874.1"/>
    <property type="molecule type" value="Genomic_DNA"/>
</dbReference>
<comment type="caution">
    <text evidence="3">The sequence shown here is derived from an EMBL/GenBank/DDBJ whole genome shotgun (WGS) entry which is preliminary data.</text>
</comment>
<dbReference type="Gene3D" id="3.30.530.20">
    <property type="match status" value="1"/>
</dbReference>
<proteinExistence type="inferred from homology"/>
<protein>
    <submittedName>
        <fullName evidence="3">Activator of Hsp90 ATPase 1 family protein</fullName>
    </submittedName>
</protein>
<evidence type="ECO:0000313" key="4">
    <source>
        <dbReference type="Proteomes" id="UP000239434"/>
    </source>
</evidence>
<gene>
    <name evidence="3" type="ORF">C5748_13930</name>
</gene>
<dbReference type="AlphaFoldDB" id="A0A2S9IQS2"/>
<dbReference type="InterPro" id="IPR023393">
    <property type="entry name" value="START-like_dom_sf"/>
</dbReference>
<evidence type="ECO:0000256" key="1">
    <source>
        <dbReference type="ARBA" id="ARBA00006817"/>
    </source>
</evidence>
<dbReference type="InterPro" id="IPR013538">
    <property type="entry name" value="ASHA1/2-like_C"/>
</dbReference>
<feature type="domain" description="Activator of Hsp90 ATPase homologue 1/2-like C-terminal" evidence="2">
    <location>
        <begin position="16"/>
        <end position="157"/>
    </location>
</feature>
<comment type="similarity">
    <text evidence="1">Belongs to the AHA1 family.</text>
</comment>
<dbReference type="Pfam" id="PF08327">
    <property type="entry name" value="AHSA1"/>
    <property type="match status" value="1"/>
</dbReference>
<dbReference type="RefSeq" id="WP_105742538.1">
    <property type="nucleotide sequence ID" value="NZ_PVBR01000009.1"/>
</dbReference>
<dbReference type="SUPFAM" id="SSF55961">
    <property type="entry name" value="Bet v1-like"/>
    <property type="match status" value="1"/>
</dbReference>
<name>A0A2S9IQS2_9HYPH</name>
<evidence type="ECO:0000259" key="2">
    <source>
        <dbReference type="Pfam" id="PF08327"/>
    </source>
</evidence>
<dbReference type="CDD" id="cd07814">
    <property type="entry name" value="SRPBCC_CalC_Aha1-like"/>
    <property type="match status" value="1"/>
</dbReference>
<accession>A0A2S9IQS2</accession>
<sequence length="163" mass="18854">MTDRTKANIVIERTYKAQVEELWDLWTTKDGFASWWGPQDFRADVHTLEARLGGALHYDMVADTPEMVAAMKEMGQPPSHETRGTFTEFKPHERLVLTHVIDFLPGVKPYDSTMMVEFFPVPDGRVRMVVTLSPMHDDNFTKMQREGFTSQLSKLDKRYGWQA</sequence>
<organism evidence="3 4">
    <name type="scientific">Phyllobacterium phragmitis</name>
    <dbReference type="NCBI Taxonomy" id="2670329"/>
    <lineage>
        <taxon>Bacteria</taxon>
        <taxon>Pseudomonadati</taxon>
        <taxon>Pseudomonadota</taxon>
        <taxon>Alphaproteobacteria</taxon>
        <taxon>Hyphomicrobiales</taxon>
        <taxon>Phyllobacteriaceae</taxon>
        <taxon>Phyllobacterium</taxon>
    </lineage>
</organism>
<keyword evidence="4" id="KW-1185">Reference proteome</keyword>
<dbReference type="Proteomes" id="UP000239434">
    <property type="component" value="Unassembled WGS sequence"/>
</dbReference>
<reference evidence="3 4" key="1">
    <citation type="submission" date="2018-02" db="EMBL/GenBank/DDBJ databases">
        <title>The draft genome of Phyllobacterium sp. 1N-3.</title>
        <authorList>
            <person name="Liu L."/>
            <person name="Li L."/>
            <person name="Zhang X."/>
            <person name="Wang T."/>
            <person name="Liang L."/>
        </authorList>
    </citation>
    <scope>NUCLEOTIDE SEQUENCE [LARGE SCALE GENOMIC DNA]</scope>
    <source>
        <strain evidence="3 4">1N-3</strain>
    </source>
</reference>